<comment type="caution">
    <text evidence="2">The sequence shown here is derived from an EMBL/GenBank/DDBJ whole genome shotgun (WGS) entry which is preliminary data.</text>
</comment>
<dbReference type="Gene3D" id="3.40.630.30">
    <property type="match status" value="1"/>
</dbReference>
<dbReference type="GO" id="GO:0016747">
    <property type="term" value="F:acyltransferase activity, transferring groups other than amino-acyl groups"/>
    <property type="evidence" value="ECO:0007669"/>
    <property type="project" value="InterPro"/>
</dbReference>
<accession>X1CG24</accession>
<feature type="domain" description="N-acetyltransferase" evidence="1">
    <location>
        <begin position="33"/>
        <end position="78"/>
    </location>
</feature>
<gene>
    <name evidence="2" type="ORF">S01H4_62484</name>
</gene>
<dbReference type="InterPro" id="IPR016181">
    <property type="entry name" value="Acyl_CoA_acyltransferase"/>
</dbReference>
<dbReference type="Pfam" id="PF13673">
    <property type="entry name" value="Acetyltransf_10"/>
    <property type="match status" value="1"/>
</dbReference>
<evidence type="ECO:0000313" key="2">
    <source>
        <dbReference type="EMBL" id="GAH06602.1"/>
    </source>
</evidence>
<dbReference type="SUPFAM" id="SSF55729">
    <property type="entry name" value="Acyl-CoA N-acyltransferases (Nat)"/>
    <property type="match status" value="1"/>
</dbReference>
<name>X1CG24_9ZZZZ</name>
<sequence>MTGWIPATPSKWLSSTHPKNLTPASIPSFNSLAKTKGALEVILNSQQSAAGFYEKLGFRQEGELFEEVGIPHVVMTRKL</sequence>
<organism evidence="2">
    <name type="scientific">marine sediment metagenome</name>
    <dbReference type="NCBI Taxonomy" id="412755"/>
    <lineage>
        <taxon>unclassified sequences</taxon>
        <taxon>metagenomes</taxon>
        <taxon>ecological metagenomes</taxon>
    </lineage>
</organism>
<reference evidence="2" key="1">
    <citation type="journal article" date="2014" name="Front. Microbiol.">
        <title>High frequency of phylogenetically diverse reductive dehalogenase-homologous genes in deep subseafloor sedimentary metagenomes.</title>
        <authorList>
            <person name="Kawai M."/>
            <person name="Futagami T."/>
            <person name="Toyoda A."/>
            <person name="Takaki Y."/>
            <person name="Nishi S."/>
            <person name="Hori S."/>
            <person name="Arai W."/>
            <person name="Tsubouchi T."/>
            <person name="Morono Y."/>
            <person name="Uchiyama I."/>
            <person name="Ito T."/>
            <person name="Fujiyama A."/>
            <person name="Inagaki F."/>
            <person name="Takami H."/>
        </authorList>
    </citation>
    <scope>NUCLEOTIDE SEQUENCE</scope>
    <source>
        <strain evidence="2">Expedition CK06-06</strain>
    </source>
</reference>
<protein>
    <recommendedName>
        <fullName evidence="1">N-acetyltransferase domain-containing protein</fullName>
    </recommendedName>
</protein>
<dbReference type="EMBL" id="BART01037310">
    <property type="protein sequence ID" value="GAH06602.1"/>
    <property type="molecule type" value="Genomic_DNA"/>
</dbReference>
<evidence type="ECO:0000259" key="1">
    <source>
        <dbReference type="Pfam" id="PF13673"/>
    </source>
</evidence>
<dbReference type="InterPro" id="IPR000182">
    <property type="entry name" value="GNAT_dom"/>
</dbReference>
<proteinExistence type="predicted"/>
<dbReference type="AlphaFoldDB" id="X1CG24"/>